<keyword evidence="2" id="KW-1185">Reference proteome</keyword>
<dbReference type="KEGG" id="bvr:BVIR_2162"/>
<accession>A0A0P0JD15</accession>
<dbReference type="EMBL" id="LN907867">
    <property type="protein sequence ID" value="CUU42594.1"/>
    <property type="molecule type" value="Genomic_DNA"/>
</dbReference>
<reference evidence="2" key="1">
    <citation type="journal article" date="2016" name="Genome Announc.">
        <title>Revised genome sequence of the purple photosynthetic bacterium Blastochloris viridis.</title>
        <authorList>
            <person name="Liu L.N."/>
            <person name="Faulkner M."/>
            <person name="Liu X."/>
            <person name="Huang F."/>
            <person name="Darby A.C."/>
            <person name="Hall N."/>
        </authorList>
    </citation>
    <scope>NUCLEOTIDE SEQUENCE [LARGE SCALE GENOMIC DNA]</scope>
    <source>
        <strain evidence="2">ATCC 19567 / DSM 133 / F</strain>
    </source>
</reference>
<organism evidence="1 2">
    <name type="scientific">Blastochloris viridis</name>
    <name type="common">Rhodopseudomonas viridis</name>
    <dbReference type="NCBI Taxonomy" id="1079"/>
    <lineage>
        <taxon>Bacteria</taxon>
        <taxon>Pseudomonadati</taxon>
        <taxon>Pseudomonadota</taxon>
        <taxon>Alphaproteobacteria</taxon>
        <taxon>Hyphomicrobiales</taxon>
        <taxon>Blastochloridaceae</taxon>
        <taxon>Blastochloris</taxon>
    </lineage>
</organism>
<sequence>MATGVLWRRRDPVVETAAPAGGRRFNGSVAAVNYGVVTVMAVPPRLANAGTANGILAGHVVTG</sequence>
<evidence type="ECO:0000313" key="1">
    <source>
        <dbReference type="EMBL" id="CUU42594.1"/>
    </source>
</evidence>
<dbReference type="AlphaFoldDB" id="A0A0P0JD15"/>
<dbReference type="Proteomes" id="UP000065734">
    <property type="component" value="Chromosome I"/>
</dbReference>
<proteinExistence type="predicted"/>
<name>A0A0P0JD15_BLAVI</name>
<protein>
    <submittedName>
        <fullName evidence="1">Uncharacterized protein</fullName>
    </submittedName>
</protein>
<evidence type="ECO:0000313" key="2">
    <source>
        <dbReference type="Proteomes" id="UP000065734"/>
    </source>
</evidence>
<gene>
    <name evidence="1" type="ORF">BVIRIDIS_16070</name>
</gene>